<dbReference type="InterPro" id="IPR042460">
    <property type="entry name" value="DCN1-like_PONY"/>
</dbReference>
<reference evidence="3 4" key="1">
    <citation type="submission" date="2019-07" db="EMBL/GenBank/DDBJ databases">
        <title>Draft genome assembly of a fouling barnacle, Amphibalanus amphitrite (Darwin, 1854): The first reference genome for Thecostraca.</title>
        <authorList>
            <person name="Kim W."/>
        </authorList>
    </citation>
    <scope>NUCLEOTIDE SEQUENCE [LARGE SCALE GENOMIC DNA]</scope>
    <source>
        <strain evidence="3">SNU_AA5</strain>
        <tissue evidence="3">Soma without cirri and trophi</tissue>
    </source>
</reference>
<dbReference type="InterPro" id="IPR014764">
    <property type="entry name" value="DCN-prot"/>
</dbReference>
<evidence type="ECO:0000259" key="2">
    <source>
        <dbReference type="PROSITE" id="PS51229"/>
    </source>
</evidence>
<protein>
    <recommendedName>
        <fullName evidence="1">Defective in cullin neddylation protein</fullName>
    </recommendedName>
</protein>
<dbReference type="InterPro" id="IPR005176">
    <property type="entry name" value="PONY_dom"/>
</dbReference>
<dbReference type="GO" id="GO:0045116">
    <property type="term" value="P:protein neddylation"/>
    <property type="evidence" value="ECO:0007669"/>
    <property type="project" value="TreeGrafter"/>
</dbReference>
<dbReference type="Proteomes" id="UP000440578">
    <property type="component" value="Unassembled WGS sequence"/>
</dbReference>
<comment type="function">
    <text evidence="1">Neddylation of cullins play an essential role in the regulation of SCF-type complexes activity.</text>
</comment>
<keyword evidence="4" id="KW-1185">Reference proteome</keyword>
<dbReference type="EMBL" id="VIIS01001631">
    <property type="protein sequence ID" value="KAF0295247.1"/>
    <property type="molecule type" value="Genomic_DNA"/>
</dbReference>
<dbReference type="GO" id="GO:0032182">
    <property type="term" value="F:ubiquitin-like protein binding"/>
    <property type="evidence" value="ECO:0007669"/>
    <property type="project" value="TreeGrafter"/>
</dbReference>
<dbReference type="Gene3D" id="1.10.238.200">
    <property type="entry name" value="Cullin, PONY binding domain"/>
    <property type="match status" value="1"/>
</dbReference>
<proteinExistence type="predicted"/>
<gene>
    <name evidence="3" type="primary">Dcun1d4</name>
    <name evidence="3" type="ORF">FJT64_000684</name>
</gene>
<dbReference type="GO" id="GO:0031624">
    <property type="term" value="F:ubiquitin conjugating enzyme binding"/>
    <property type="evidence" value="ECO:0007669"/>
    <property type="project" value="TreeGrafter"/>
</dbReference>
<organism evidence="3 4">
    <name type="scientific">Amphibalanus amphitrite</name>
    <name type="common">Striped barnacle</name>
    <name type="synonym">Balanus amphitrite</name>
    <dbReference type="NCBI Taxonomy" id="1232801"/>
    <lineage>
        <taxon>Eukaryota</taxon>
        <taxon>Metazoa</taxon>
        <taxon>Ecdysozoa</taxon>
        <taxon>Arthropoda</taxon>
        <taxon>Crustacea</taxon>
        <taxon>Multicrustacea</taxon>
        <taxon>Cirripedia</taxon>
        <taxon>Thoracica</taxon>
        <taxon>Thoracicalcarea</taxon>
        <taxon>Balanomorpha</taxon>
        <taxon>Balanoidea</taxon>
        <taxon>Balanidae</taxon>
        <taxon>Amphibalaninae</taxon>
        <taxon>Amphibalanus</taxon>
    </lineage>
</organism>
<name>A0A6A4VFN5_AMPAM</name>
<dbReference type="Gene3D" id="1.10.238.10">
    <property type="entry name" value="EF-hand"/>
    <property type="match status" value="1"/>
</dbReference>
<dbReference type="AlphaFoldDB" id="A0A6A4VFN5"/>
<comment type="caution">
    <text evidence="3">The sequence shown here is derived from an EMBL/GenBank/DDBJ whole genome shotgun (WGS) entry which is preliminary data.</text>
</comment>
<dbReference type="Pfam" id="PF03556">
    <property type="entry name" value="Cullin_binding"/>
    <property type="match status" value="1"/>
</dbReference>
<accession>A0A6A4VFN5</accession>
<evidence type="ECO:0000313" key="4">
    <source>
        <dbReference type="Proteomes" id="UP000440578"/>
    </source>
</evidence>
<dbReference type="FunFam" id="1.10.238.200:FF:000002">
    <property type="entry name" value="DCN1-like protein"/>
    <property type="match status" value="1"/>
</dbReference>
<dbReference type="PANTHER" id="PTHR12281">
    <property type="entry name" value="RP42 RELATED"/>
    <property type="match status" value="1"/>
</dbReference>
<dbReference type="GO" id="GO:0097602">
    <property type="term" value="F:cullin family protein binding"/>
    <property type="evidence" value="ECO:0007669"/>
    <property type="project" value="TreeGrafter"/>
</dbReference>
<evidence type="ECO:0000256" key="1">
    <source>
        <dbReference type="RuleBase" id="RU410713"/>
    </source>
</evidence>
<sequence>MLYRGVSWDYITIAWTGPDGVELFCRDLRVEPENVVMLVLAWKMDAQNMGYFSADEWLRGLSQLQADSLESLRWRIDYLLALLDHPDTFKAIYRFGFDFAREKSQRSMELDTAIAMLRVLLQDRWPLCAVFLRFLAQGRYRVVNRDQWNNILDFSRVVAPDLSGYDENGAWPVMLDEFVDWRRDICSRNAALGVDTGAGMEAD</sequence>
<dbReference type="PROSITE" id="PS51229">
    <property type="entry name" value="DCUN1"/>
    <property type="match status" value="1"/>
</dbReference>
<evidence type="ECO:0000313" key="3">
    <source>
        <dbReference type="EMBL" id="KAF0295247.1"/>
    </source>
</evidence>
<feature type="domain" description="DCUN1" evidence="2">
    <location>
        <begin position="1"/>
        <end position="183"/>
    </location>
</feature>
<dbReference type="OrthoDB" id="286637at2759"/>
<dbReference type="GO" id="GO:0000151">
    <property type="term" value="C:ubiquitin ligase complex"/>
    <property type="evidence" value="ECO:0007669"/>
    <property type="project" value="TreeGrafter"/>
</dbReference>
<dbReference type="PANTHER" id="PTHR12281:SF12">
    <property type="entry name" value="DEFECTIVE IN CULLIN NEDDYLATION PROTEIN"/>
    <property type="match status" value="1"/>
</dbReference>